<dbReference type="GO" id="GO:0016020">
    <property type="term" value="C:membrane"/>
    <property type="evidence" value="ECO:0007669"/>
    <property type="project" value="UniProtKB-SubCell"/>
</dbReference>
<feature type="transmembrane region" description="Helical" evidence="7">
    <location>
        <begin position="83"/>
        <end position="104"/>
    </location>
</feature>
<dbReference type="PANTHER" id="PTHR27008:SF602">
    <property type="entry name" value="LRR RECEPTOR-LIKE SERINE_THREONINE-PROTEIN KINASE EFR"/>
    <property type="match status" value="1"/>
</dbReference>
<feature type="non-terminal residue" evidence="8">
    <location>
        <position position="1"/>
    </location>
</feature>
<dbReference type="Proteomes" id="UP000428333">
    <property type="component" value="Linkage Group LG04"/>
</dbReference>
<dbReference type="AlphaFoldDB" id="A0A6A4LZB5"/>
<dbReference type="Gene3D" id="3.80.10.10">
    <property type="entry name" value="Ribonuclease Inhibitor"/>
    <property type="match status" value="1"/>
</dbReference>
<keyword evidence="6 7" id="KW-0472">Membrane</keyword>
<keyword evidence="5 7" id="KW-1133">Transmembrane helix</keyword>
<protein>
    <recommendedName>
        <fullName evidence="10">Serine-threonine/tyrosine-protein kinase catalytic domain-containing protein</fullName>
    </recommendedName>
</protein>
<evidence type="ECO:0000256" key="4">
    <source>
        <dbReference type="ARBA" id="ARBA00022737"/>
    </source>
</evidence>
<accession>A0A6A4LZB5</accession>
<evidence type="ECO:0000313" key="9">
    <source>
        <dbReference type="Proteomes" id="UP000428333"/>
    </source>
</evidence>
<sequence>MESLDISHNNLTGVIPKSLEALLQLKYFNVSFNRLTGEIPSGGPFDNLTNESFLSNEALCGAPRLNVPPCQSGSPRQSRKRRLLLLTYVSLPIASILFAMAITFSSKRCRRSSVNPAAIDTSPIQCVSGIMELALRCSAESPEERMNMKYVLAALKKIKLQYLTNCRQT</sequence>
<dbReference type="PANTHER" id="PTHR27008">
    <property type="entry name" value="OS04G0122200 PROTEIN"/>
    <property type="match status" value="1"/>
</dbReference>
<dbReference type="Pfam" id="PF00560">
    <property type="entry name" value="LRR_1"/>
    <property type="match status" value="2"/>
</dbReference>
<evidence type="ECO:0000256" key="5">
    <source>
        <dbReference type="ARBA" id="ARBA00022989"/>
    </source>
</evidence>
<evidence type="ECO:0000256" key="1">
    <source>
        <dbReference type="ARBA" id="ARBA00004370"/>
    </source>
</evidence>
<dbReference type="Gene3D" id="1.10.510.10">
    <property type="entry name" value="Transferase(Phosphotransferase) domain 1"/>
    <property type="match status" value="1"/>
</dbReference>
<gene>
    <name evidence="8" type="ORF">C3L33_06670</name>
</gene>
<evidence type="ECO:0000256" key="3">
    <source>
        <dbReference type="ARBA" id="ARBA00022692"/>
    </source>
</evidence>
<name>A0A6A4LZB5_9ERIC</name>
<evidence type="ECO:0000256" key="6">
    <source>
        <dbReference type="ARBA" id="ARBA00023136"/>
    </source>
</evidence>
<dbReference type="EMBL" id="QEFC01000974">
    <property type="protein sequence ID" value="KAE9461424.1"/>
    <property type="molecule type" value="Genomic_DNA"/>
</dbReference>
<dbReference type="InterPro" id="IPR001611">
    <property type="entry name" value="Leu-rich_rpt"/>
</dbReference>
<evidence type="ECO:0000313" key="8">
    <source>
        <dbReference type="EMBL" id="KAE9461424.1"/>
    </source>
</evidence>
<dbReference type="SUPFAM" id="SSF52058">
    <property type="entry name" value="L domain-like"/>
    <property type="match status" value="1"/>
</dbReference>
<dbReference type="OrthoDB" id="1740883at2759"/>
<organism evidence="8 9">
    <name type="scientific">Rhododendron williamsianum</name>
    <dbReference type="NCBI Taxonomy" id="262921"/>
    <lineage>
        <taxon>Eukaryota</taxon>
        <taxon>Viridiplantae</taxon>
        <taxon>Streptophyta</taxon>
        <taxon>Embryophyta</taxon>
        <taxon>Tracheophyta</taxon>
        <taxon>Spermatophyta</taxon>
        <taxon>Magnoliopsida</taxon>
        <taxon>eudicotyledons</taxon>
        <taxon>Gunneridae</taxon>
        <taxon>Pentapetalae</taxon>
        <taxon>asterids</taxon>
        <taxon>Ericales</taxon>
        <taxon>Ericaceae</taxon>
        <taxon>Ericoideae</taxon>
        <taxon>Rhodoreae</taxon>
        <taxon>Rhododendron</taxon>
    </lineage>
</organism>
<dbReference type="InterPro" id="IPR032675">
    <property type="entry name" value="LRR_dom_sf"/>
</dbReference>
<keyword evidence="2" id="KW-0433">Leucine-rich repeat</keyword>
<reference evidence="8 9" key="1">
    <citation type="journal article" date="2019" name="Genome Biol. Evol.">
        <title>The Rhododendron genome and chromosomal organization provide insight into shared whole-genome duplications across the heath family (Ericaceae).</title>
        <authorList>
            <person name="Soza V.L."/>
            <person name="Lindsley D."/>
            <person name="Waalkes A."/>
            <person name="Ramage E."/>
            <person name="Patwardhan R.P."/>
            <person name="Burton J.N."/>
            <person name="Adey A."/>
            <person name="Kumar A."/>
            <person name="Qiu R."/>
            <person name="Shendure J."/>
            <person name="Hall B."/>
        </authorList>
    </citation>
    <scope>NUCLEOTIDE SEQUENCE [LARGE SCALE GENOMIC DNA]</scope>
    <source>
        <strain evidence="8">RSF 1966-606</strain>
    </source>
</reference>
<comment type="subcellular location">
    <subcellularLocation>
        <location evidence="1">Membrane</location>
    </subcellularLocation>
</comment>
<dbReference type="InterPro" id="IPR051809">
    <property type="entry name" value="Plant_receptor-like_S/T_kinase"/>
</dbReference>
<keyword evidence="3 7" id="KW-0812">Transmembrane</keyword>
<proteinExistence type="predicted"/>
<comment type="caution">
    <text evidence="8">The sequence shown here is derived from an EMBL/GenBank/DDBJ whole genome shotgun (WGS) entry which is preliminary data.</text>
</comment>
<evidence type="ECO:0000256" key="7">
    <source>
        <dbReference type="SAM" id="Phobius"/>
    </source>
</evidence>
<keyword evidence="9" id="KW-1185">Reference proteome</keyword>
<evidence type="ECO:0008006" key="10">
    <source>
        <dbReference type="Google" id="ProtNLM"/>
    </source>
</evidence>
<keyword evidence="4" id="KW-0677">Repeat</keyword>
<evidence type="ECO:0000256" key="2">
    <source>
        <dbReference type="ARBA" id="ARBA00022614"/>
    </source>
</evidence>